<dbReference type="InterPro" id="IPR016195">
    <property type="entry name" value="Pol/histidinol_Pase-like"/>
</dbReference>
<keyword evidence="3" id="KW-1185">Reference proteome</keyword>
<sequence length="217" mass="23113">MFKIDLHVHTVLGGDADILPDAVVAQARRVGLDGVCITEHHSYDLSRPFERIAAQTGFPIFRGFEYRAAEGHLLIYGVRAGRGDFLPGLPMQQVVEWIQGRGGVAVAAHPYQNPMIGAPLGDRVLQLSGLAAIETLNGSVGPEENRLAQAAAAKMGLPGVGGSDAHGLQTLGKAFTLFDEPITSEAHLVQKLREGCFRPGMAGDTLDTARGVHSLHH</sequence>
<dbReference type="RefSeq" id="WP_246904747.1">
    <property type="nucleotide sequence ID" value="NZ_JALJRB010000006.1"/>
</dbReference>
<dbReference type="Pfam" id="PF02811">
    <property type="entry name" value="PHP"/>
    <property type="match status" value="1"/>
</dbReference>
<dbReference type="Gene3D" id="3.20.20.140">
    <property type="entry name" value="Metal-dependent hydrolases"/>
    <property type="match status" value="1"/>
</dbReference>
<dbReference type="InterPro" id="IPR003141">
    <property type="entry name" value="Pol/His_phosphatase_N"/>
</dbReference>
<organism evidence="2 3">
    <name type="scientific">Desulfatitalea alkaliphila</name>
    <dbReference type="NCBI Taxonomy" id="2929485"/>
    <lineage>
        <taxon>Bacteria</taxon>
        <taxon>Pseudomonadati</taxon>
        <taxon>Thermodesulfobacteriota</taxon>
        <taxon>Desulfobacteria</taxon>
        <taxon>Desulfobacterales</taxon>
        <taxon>Desulfosarcinaceae</taxon>
        <taxon>Desulfatitalea</taxon>
    </lineage>
</organism>
<dbReference type="Pfam" id="PF13263">
    <property type="entry name" value="PHP_C"/>
    <property type="match status" value="1"/>
</dbReference>
<comment type="caution">
    <text evidence="2">The sequence shown here is derived from an EMBL/GenBank/DDBJ whole genome shotgun (WGS) entry which is preliminary data.</text>
</comment>
<evidence type="ECO:0000259" key="1">
    <source>
        <dbReference type="SMART" id="SM00481"/>
    </source>
</evidence>
<accession>A0AA41R3P1</accession>
<proteinExistence type="predicted"/>
<dbReference type="EMBL" id="JALJRB010000006">
    <property type="protein sequence ID" value="MCJ8500425.1"/>
    <property type="molecule type" value="Genomic_DNA"/>
</dbReference>
<dbReference type="GO" id="GO:0004534">
    <property type="term" value="F:5'-3' RNA exonuclease activity"/>
    <property type="evidence" value="ECO:0007669"/>
    <property type="project" value="TreeGrafter"/>
</dbReference>
<dbReference type="InterPro" id="IPR052018">
    <property type="entry name" value="PHP_domain"/>
</dbReference>
<dbReference type="CDD" id="cd07432">
    <property type="entry name" value="PHP_HisPPase"/>
    <property type="match status" value="1"/>
</dbReference>
<dbReference type="AlphaFoldDB" id="A0AA41R3P1"/>
<dbReference type="InterPro" id="IPR004013">
    <property type="entry name" value="PHP_dom"/>
</dbReference>
<gene>
    <name evidence="2" type="ORF">MRX98_07555</name>
</gene>
<dbReference type="SMART" id="SM00481">
    <property type="entry name" value="POLIIIAc"/>
    <property type="match status" value="1"/>
</dbReference>
<evidence type="ECO:0000313" key="2">
    <source>
        <dbReference type="EMBL" id="MCJ8500425.1"/>
    </source>
</evidence>
<dbReference type="Proteomes" id="UP001165427">
    <property type="component" value="Unassembled WGS sequence"/>
</dbReference>
<protein>
    <submittedName>
        <fullName evidence="2">PHP domain-containing protein</fullName>
    </submittedName>
</protein>
<dbReference type="PANTHER" id="PTHR42924:SF3">
    <property type="entry name" value="POLYMERASE_HISTIDINOL PHOSPHATASE N-TERMINAL DOMAIN-CONTAINING PROTEIN"/>
    <property type="match status" value="1"/>
</dbReference>
<reference evidence="2" key="1">
    <citation type="submission" date="2022-04" db="EMBL/GenBank/DDBJ databases">
        <title>Desulfatitalea alkaliphila sp. nov., a novel anaerobic sulfate-reducing bacterium isolated from terrestrial mud volcano, Taman Peninsula, Russia.</title>
        <authorList>
            <person name="Khomyakova M.A."/>
            <person name="Merkel A.Y."/>
            <person name="Slobodkin A.I."/>
        </authorList>
    </citation>
    <scope>NUCLEOTIDE SEQUENCE</scope>
    <source>
        <strain evidence="2">M08but</strain>
    </source>
</reference>
<evidence type="ECO:0000313" key="3">
    <source>
        <dbReference type="Proteomes" id="UP001165427"/>
    </source>
</evidence>
<dbReference type="GO" id="GO:0035312">
    <property type="term" value="F:5'-3' DNA exonuclease activity"/>
    <property type="evidence" value="ECO:0007669"/>
    <property type="project" value="TreeGrafter"/>
</dbReference>
<name>A0AA41R3P1_9BACT</name>
<dbReference type="SUPFAM" id="SSF89550">
    <property type="entry name" value="PHP domain-like"/>
    <property type="match status" value="1"/>
</dbReference>
<dbReference type="PANTHER" id="PTHR42924">
    <property type="entry name" value="EXONUCLEASE"/>
    <property type="match status" value="1"/>
</dbReference>
<feature type="domain" description="Polymerase/histidinol phosphatase N-terminal" evidence="1">
    <location>
        <begin position="4"/>
        <end position="70"/>
    </location>
</feature>